<comment type="caution">
    <text evidence="3">The sequence shown here is derived from an EMBL/GenBank/DDBJ whole genome shotgun (WGS) entry which is preliminary data.</text>
</comment>
<organism evidence="3 4">
    <name type="scientific">Martelella lutilitoris</name>
    <dbReference type="NCBI Taxonomy" id="2583532"/>
    <lineage>
        <taxon>Bacteria</taxon>
        <taxon>Pseudomonadati</taxon>
        <taxon>Pseudomonadota</taxon>
        <taxon>Alphaproteobacteria</taxon>
        <taxon>Hyphomicrobiales</taxon>
        <taxon>Aurantimonadaceae</taxon>
        <taxon>Martelella</taxon>
    </lineage>
</organism>
<evidence type="ECO:0000313" key="3">
    <source>
        <dbReference type="EMBL" id="TNB46789.1"/>
    </source>
</evidence>
<keyword evidence="4" id="KW-1185">Reference proteome</keyword>
<dbReference type="Gene3D" id="2.70.40.10">
    <property type="match status" value="1"/>
</dbReference>
<dbReference type="AlphaFoldDB" id="A0A5C4JQ71"/>
<dbReference type="InterPro" id="IPR033704">
    <property type="entry name" value="dUTPase_trimeric"/>
</dbReference>
<sequence>MCPLELYDGSSILLKLGGTVFVPSKQEGRVIRYGLHEVDDFYKEKKLEEGELLLRPSECVLACSTDRIHMPAGYMGFIQTKGTLARLFVITHCTDPQIDSGFNGKITFEIVNLSPFEIVLPVGSPVAQLFVSRVSTENFPPYSGKYRDSDIPTLPRPFSASQ</sequence>
<gene>
    <name evidence="3" type="ORF">FF124_14615</name>
</gene>
<protein>
    <submittedName>
        <fullName evidence="3">Deoxycytidine deaminase</fullName>
    </submittedName>
</protein>
<evidence type="ECO:0000256" key="2">
    <source>
        <dbReference type="ARBA" id="ARBA00023080"/>
    </source>
</evidence>
<reference evidence="3 4" key="2">
    <citation type="submission" date="2019-06" db="EMBL/GenBank/DDBJ databases">
        <title>Martelella lutilitoris sp. nov., isolated from a tidal mudflat.</title>
        <authorList>
            <person name="Kim Y.-J."/>
        </authorList>
    </citation>
    <scope>NUCLEOTIDE SEQUENCE [LARGE SCALE GENOMIC DNA]</scope>
    <source>
        <strain evidence="3 4">GH2-6</strain>
    </source>
</reference>
<dbReference type="CDD" id="cd07557">
    <property type="entry name" value="trimeric_dUTPase"/>
    <property type="match status" value="1"/>
</dbReference>
<name>A0A5C4JQ71_9HYPH</name>
<dbReference type="EMBL" id="VCLB01000008">
    <property type="protein sequence ID" value="TNB46789.1"/>
    <property type="molecule type" value="Genomic_DNA"/>
</dbReference>
<dbReference type="OrthoDB" id="9780956at2"/>
<keyword evidence="1" id="KW-0378">Hydrolase</keyword>
<dbReference type="RefSeq" id="WP_138749230.1">
    <property type="nucleotide sequence ID" value="NZ_VCLB01000008.1"/>
</dbReference>
<dbReference type="PANTHER" id="PTHR42680:SF3">
    <property type="entry name" value="DCTP DEAMINASE"/>
    <property type="match status" value="1"/>
</dbReference>
<dbReference type="InterPro" id="IPR036157">
    <property type="entry name" value="dUTPase-like_sf"/>
</dbReference>
<dbReference type="GO" id="GO:0006229">
    <property type="term" value="P:dUTP biosynthetic process"/>
    <property type="evidence" value="ECO:0007669"/>
    <property type="project" value="InterPro"/>
</dbReference>
<keyword evidence="2" id="KW-0546">Nucleotide metabolism</keyword>
<dbReference type="Proteomes" id="UP000307874">
    <property type="component" value="Unassembled WGS sequence"/>
</dbReference>
<dbReference type="InterPro" id="IPR011962">
    <property type="entry name" value="dCTP_deaminase"/>
</dbReference>
<evidence type="ECO:0000256" key="1">
    <source>
        <dbReference type="ARBA" id="ARBA00022801"/>
    </source>
</evidence>
<dbReference type="SUPFAM" id="SSF51283">
    <property type="entry name" value="dUTPase-like"/>
    <property type="match status" value="1"/>
</dbReference>
<accession>A0A5C4JQ71</accession>
<dbReference type="PANTHER" id="PTHR42680">
    <property type="entry name" value="DCTP DEAMINASE"/>
    <property type="match status" value="1"/>
</dbReference>
<dbReference type="Pfam" id="PF22769">
    <property type="entry name" value="DCD"/>
    <property type="match status" value="1"/>
</dbReference>
<dbReference type="GO" id="GO:0008829">
    <property type="term" value="F:dCTP deaminase activity"/>
    <property type="evidence" value="ECO:0007669"/>
    <property type="project" value="InterPro"/>
</dbReference>
<proteinExistence type="predicted"/>
<evidence type="ECO:0000313" key="4">
    <source>
        <dbReference type="Proteomes" id="UP000307874"/>
    </source>
</evidence>
<reference evidence="3 4" key="1">
    <citation type="submission" date="2019-05" db="EMBL/GenBank/DDBJ databases">
        <authorList>
            <person name="Lee S.D."/>
        </authorList>
    </citation>
    <scope>NUCLEOTIDE SEQUENCE [LARGE SCALE GENOMIC DNA]</scope>
    <source>
        <strain evidence="3 4">GH2-6</strain>
    </source>
</reference>